<comment type="caution">
    <text evidence="1">The sequence shown here is derived from an EMBL/GenBank/DDBJ whole genome shotgun (WGS) entry which is preliminary data.</text>
</comment>
<evidence type="ECO:0008006" key="3">
    <source>
        <dbReference type="Google" id="ProtNLM"/>
    </source>
</evidence>
<keyword evidence="2" id="KW-1185">Reference proteome</keyword>
<sequence length="220" mass="23930">MLLTSRSHAEYRAMFDLTDDDLAGVTLDCGGGASSFVAGAGAGGGRALALDPAYAAGADALARRLSRDLDRSRAIGIAGGDRYLWDWYGSPGRHRELRRAAGAEFLVDLRRHPGRYLAGSLPRLPLADAGVDLVLSSHLLFTWADRFDYAWHRAAILEMCRVSRGEVRLFPLVHQGDGAPVDFLDRLRADVEAALGVTSACVRVPFEFQRGADRMLTFVL</sequence>
<evidence type="ECO:0000313" key="1">
    <source>
        <dbReference type="EMBL" id="MFC5752320.1"/>
    </source>
</evidence>
<organism evidence="1 2">
    <name type="scientific">Actinomadura rugatobispora</name>
    <dbReference type="NCBI Taxonomy" id="1994"/>
    <lineage>
        <taxon>Bacteria</taxon>
        <taxon>Bacillati</taxon>
        <taxon>Actinomycetota</taxon>
        <taxon>Actinomycetes</taxon>
        <taxon>Streptosporangiales</taxon>
        <taxon>Thermomonosporaceae</taxon>
        <taxon>Actinomadura</taxon>
    </lineage>
</organism>
<accession>A0ABW1AA16</accession>
<dbReference type="Gene3D" id="3.40.50.150">
    <property type="entry name" value="Vaccinia Virus protein VP39"/>
    <property type="match status" value="1"/>
</dbReference>
<protein>
    <recommendedName>
        <fullName evidence="3">Class I SAM-dependent methyltransferase</fullName>
    </recommendedName>
</protein>
<evidence type="ECO:0000313" key="2">
    <source>
        <dbReference type="Proteomes" id="UP001596074"/>
    </source>
</evidence>
<dbReference type="Proteomes" id="UP001596074">
    <property type="component" value="Unassembled WGS sequence"/>
</dbReference>
<name>A0ABW1AA16_9ACTN</name>
<dbReference type="InterPro" id="IPR029063">
    <property type="entry name" value="SAM-dependent_MTases_sf"/>
</dbReference>
<dbReference type="RefSeq" id="WP_378288280.1">
    <property type="nucleotide sequence ID" value="NZ_JBHSON010000085.1"/>
</dbReference>
<gene>
    <name evidence="1" type="ORF">ACFPZN_42480</name>
</gene>
<reference evidence="2" key="1">
    <citation type="journal article" date="2019" name="Int. J. Syst. Evol. Microbiol.">
        <title>The Global Catalogue of Microorganisms (GCM) 10K type strain sequencing project: providing services to taxonomists for standard genome sequencing and annotation.</title>
        <authorList>
            <consortium name="The Broad Institute Genomics Platform"/>
            <consortium name="The Broad Institute Genome Sequencing Center for Infectious Disease"/>
            <person name="Wu L."/>
            <person name="Ma J."/>
        </authorList>
    </citation>
    <scope>NUCLEOTIDE SEQUENCE [LARGE SCALE GENOMIC DNA]</scope>
    <source>
        <strain evidence="2">KCTC 42087</strain>
    </source>
</reference>
<dbReference type="EMBL" id="JBHSON010000085">
    <property type="protein sequence ID" value="MFC5752320.1"/>
    <property type="molecule type" value="Genomic_DNA"/>
</dbReference>
<proteinExistence type="predicted"/>
<dbReference type="SUPFAM" id="SSF53335">
    <property type="entry name" value="S-adenosyl-L-methionine-dependent methyltransferases"/>
    <property type="match status" value="1"/>
</dbReference>